<evidence type="ECO:0000313" key="1">
    <source>
        <dbReference type="EMBL" id="SDO79087.1"/>
    </source>
</evidence>
<organism evidence="1 2">
    <name type="scientific">Halobacillus aidingensis</name>
    <dbReference type="NCBI Taxonomy" id="240303"/>
    <lineage>
        <taxon>Bacteria</taxon>
        <taxon>Bacillati</taxon>
        <taxon>Bacillota</taxon>
        <taxon>Bacilli</taxon>
        <taxon>Bacillales</taxon>
        <taxon>Bacillaceae</taxon>
        <taxon>Halobacillus</taxon>
    </lineage>
</organism>
<gene>
    <name evidence="1" type="ORF">SAMN05421677_10818</name>
</gene>
<dbReference type="AlphaFoldDB" id="A0A1H0MFD5"/>
<dbReference type="Proteomes" id="UP000198860">
    <property type="component" value="Unassembled WGS sequence"/>
</dbReference>
<protein>
    <submittedName>
        <fullName evidence="1">Uncharacterized protein</fullName>
    </submittedName>
</protein>
<evidence type="ECO:0000313" key="2">
    <source>
        <dbReference type="Proteomes" id="UP000198860"/>
    </source>
</evidence>
<dbReference type="EMBL" id="FNIZ01000008">
    <property type="protein sequence ID" value="SDO79087.1"/>
    <property type="molecule type" value="Genomic_DNA"/>
</dbReference>
<name>A0A1H0MFD5_HALAD</name>
<sequence length="45" mass="5020">MTKAEIIRDERTVKVGRVRVETVQMGLAGQTSYERAEPINENAGD</sequence>
<proteinExistence type="predicted"/>
<dbReference type="RefSeq" id="WP_167356060.1">
    <property type="nucleotide sequence ID" value="NZ_FNIZ01000008.1"/>
</dbReference>
<accession>A0A1H0MFD5</accession>
<reference evidence="2" key="1">
    <citation type="submission" date="2016-10" db="EMBL/GenBank/DDBJ databases">
        <authorList>
            <person name="Varghese N."/>
            <person name="Submissions S."/>
        </authorList>
    </citation>
    <scope>NUCLEOTIDE SEQUENCE [LARGE SCALE GENOMIC DNA]</scope>
    <source>
        <strain evidence="2">CGMCC 1.3703</strain>
    </source>
</reference>
<keyword evidence="2" id="KW-1185">Reference proteome</keyword>